<gene>
    <name evidence="1" type="ORF">BTA004d</name>
</gene>
<reference evidence="1" key="2">
    <citation type="journal article" date="2013" name="J. Bacteriol.">
        <title>Large linear plasmids of Borrelia species that cause relapsing fever.</title>
        <authorList>
            <person name="Miller S.C."/>
            <person name="Porcella S.F."/>
            <person name="Raffel S.J."/>
            <person name="Schwan T.G."/>
            <person name="Barbour A.G."/>
        </authorList>
    </citation>
    <scope>NUCLEOTIDE SEQUENCE</scope>
    <source>
        <strain evidence="1">91E135</strain>
        <plasmid evidence="1">lp150</plasmid>
    </source>
</reference>
<reference evidence="1" key="1">
    <citation type="submission" date="2012-01" db="EMBL/GenBank/DDBJ databases">
        <authorList>
            <person name="Wikstroem N."/>
        </authorList>
    </citation>
    <scope>NUCLEOTIDE SEQUENCE</scope>
    <source>
        <strain evidence="1">91E135</strain>
        <plasmid evidence="1">lp150</plasmid>
    </source>
</reference>
<accession>A0A0R9P6J4</accession>
<dbReference type="EMBL" id="HM008710">
    <property type="protein sequence ID" value="ALC78591.1"/>
    <property type="molecule type" value="Genomic_DNA"/>
</dbReference>
<proteinExistence type="predicted"/>
<evidence type="ECO:0000313" key="1">
    <source>
        <dbReference type="EMBL" id="ALC78591.1"/>
    </source>
</evidence>
<organism evidence="1">
    <name type="scientific">Borrelia turicatae (strain 91E135)</name>
    <dbReference type="NCBI Taxonomy" id="314724"/>
    <lineage>
        <taxon>Bacteria</taxon>
        <taxon>Pseudomonadati</taxon>
        <taxon>Spirochaetota</taxon>
        <taxon>Spirochaetia</taxon>
        <taxon>Spirochaetales</taxon>
        <taxon>Borreliaceae</taxon>
        <taxon>Borrelia</taxon>
    </lineage>
</organism>
<dbReference type="AlphaFoldDB" id="A0A0R9P6J4"/>
<protein>
    <submittedName>
        <fullName evidence="1">Uncharacterized protein</fullName>
    </submittedName>
</protein>
<keyword evidence="1" id="KW-0614">Plasmid</keyword>
<sequence>MICYKIGSKRDKKLRELIIVLADQIFDGNFFTINEK</sequence>
<name>A0A0R9P6J4_BORT9</name>
<reference evidence="1" key="3">
    <citation type="submission" date="2015-06" db="EMBL/GenBank/DDBJ databases">
        <authorList>
            <person name="Hoefler B.C."/>
            <person name="Straight P.D."/>
        </authorList>
    </citation>
    <scope>NUCLEOTIDE SEQUENCE</scope>
    <source>
        <strain evidence="1">91E135</strain>
        <plasmid evidence="1">lp150</plasmid>
    </source>
</reference>
<geneLocation type="plasmid" evidence="1">
    <name>lp150</name>
</geneLocation>